<evidence type="ECO:0000313" key="3">
    <source>
        <dbReference type="Proteomes" id="UP000094296"/>
    </source>
</evidence>
<dbReference type="Pfam" id="PF12146">
    <property type="entry name" value="Hydrolase_4"/>
    <property type="match status" value="1"/>
</dbReference>
<dbReference type="STRING" id="766136.BHF68_07885"/>
<evidence type="ECO:0000259" key="1">
    <source>
        <dbReference type="Pfam" id="PF12146"/>
    </source>
</evidence>
<protein>
    <recommendedName>
        <fullName evidence="1">Serine aminopeptidase S33 domain-containing protein</fullName>
    </recommendedName>
</protein>
<dbReference type="EMBL" id="MIJE01000031">
    <property type="protein sequence ID" value="OEF96653.1"/>
    <property type="molecule type" value="Genomic_DNA"/>
</dbReference>
<dbReference type="InterPro" id="IPR051044">
    <property type="entry name" value="MAG_DAG_Lipase"/>
</dbReference>
<feature type="domain" description="Serine aminopeptidase S33" evidence="1">
    <location>
        <begin position="21"/>
        <end position="282"/>
    </location>
</feature>
<dbReference type="PANTHER" id="PTHR11614">
    <property type="entry name" value="PHOSPHOLIPASE-RELATED"/>
    <property type="match status" value="1"/>
</dbReference>
<keyword evidence="3" id="KW-1185">Reference proteome</keyword>
<sequence>MQLTVRDGQKLHMNIWDDVEQPRAIILILHGMAEHSTRYENFANYLNHHKYMVVAYDHRGHGQTAGSVEQLGYIGRDGFNKIVDDVYDVLYWAKQTYRFPVFLFAHSFGSFVAQEFLLRHVHQLAGVMLCGSAARNGLDVQAGMLLAKLEMRLFGDKKKSRLLDTLSFAGYNRKIENPTSRFDWLTTDKSQVKRYEEDPFCGTTFTTGFYAYFFEGLTRLYDPNRLQTIPKSLPMFILAGKDDPVGGYGFMVEKLYHMYQPYLRDLKMKLYDDMRHELINERHRGRVYADITNWLQSKL</sequence>
<gene>
    <name evidence="2" type="ORF">BHF68_07885</name>
</gene>
<proteinExistence type="predicted"/>
<name>A0A1E5G184_9FIRM</name>
<dbReference type="AlphaFoldDB" id="A0A1E5G184"/>
<dbReference type="Gene3D" id="3.40.50.1820">
    <property type="entry name" value="alpha/beta hydrolase"/>
    <property type="match status" value="1"/>
</dbReference>
<accession>A0A1E5G184</accession>
<dbReference type="Proteomes" id="UP000094296">
    <property type="component" value="Unassembled WGS sequence"/>
</dbReference>
<dbReference type="InterPro" id="IPR022742">
    <property type="entry name" value="Hydrolase_4"/>
</dbReference>
<comment type="caution">
    <text evidence="2">The sequence shown here is derived from an EMBL/GenBank/DDBJ whole genome shotgun (WGS) entry which is preliminary data.</text>
</comment>
<dbReference type="OrthoDB" id="9806902at2"/>
<dbReference type="SUPFAM" id="SSF53474">
    <property type="entry name" value="alpha/beta-Hydrolases"/>
    <property type="match status" value="1"/>
</dbReference>
<dbReference type="InterPro" id="IPR029058">
    <property type="entry name" value="AB_hydrolase_fold"/>
</dbReference>
<evidence type="ECO:0000313" key="2">
    <source>
        <dbReference type="EMBL" id="OEF96653.1"/>
    </source>
</evidence>
<reference evidence="2 3" key="1">
    <citation type="submission" date="2016-09" db="EMBL/GenBank/DDBJ databases">
        <title>Draft genome sequence for the type strain of Desulfuribacillus alkaliarsenatis AHT28, an obligately anaerobic, sulfidogenic bacterium isolated from Russian soda lake sediments.</title>
        <authorList>
            <person name="Abin C.A."/>
            <person name="Hollibaugh J.T."/>
        </authorList>
    </citation>
    <scope>NUCLEOTIDE SEQUENCE [LARGE SCALE GENOMIC DNA]</scope>
    <source>
        <strain evidence="2 3">AHT28</strain>
    </source>
</reference>
<organism evidence="2 3">
    <name type="scientific">Desulfuribacillus alkaliarsenatis</name>
    <dbReference type="NCBI Taxonomy" id="766136"/>
    <lineage>
        <taxon>Bacteria</taxon>
        <taxon>Bacillati</taxon>
        <taxon>Bacillota</taxon>
        <taxon>Desulfuribacillia</taxon>
        <taxon>Desulfuribacillales</taxon>
        <taxon>Desulfuribacillaceae</taxon>
        <taxon>Desulfuribacillus</taxon>
    </lineage>
</organism>